<protein>
    <recommendedName>
        <fullName evidence="3">Sex-determining region Y protein</fullName>
    </recommendedName>
    <alternativeName>
        <fullName evidence="12">Testis-determining factor</fullName>
    </alternativeName>
</protein>
<dbReference type="FunFam" id="1.10.30.10:FF:000003">
    <property type="entry name" value="Putative transcription factor SOX-6"/>
    <property type="match status" value="1"/>
</dbReference>
<keyword evidence="8 14" id="KW-0238">DNA-binding</keyword>
<gene>
    <name evidence="17" type="ORF">PFISCL1PPCAC_25037</name>
</gene>
<evidence type="ECO:0000256" key="1">
    <source>
        <dbReference type="ARBA" id="ARBA00004324"/>
    </source>
</evidence>
<keyword evidence="6" id="KW-0726">Sexual differentiation</keyword>
<evidence type="ECO:0000256" key="7">
    <source>
        <dbReference type="ARBA" id="ARBA00023015"/>
    </source>
</evidence>
<comment type="function">
    <text evidence="13">Transcriptional regulator that controls a genetic switch in male development. It is necessary and sufficient for initiating male sex determination by directing the development of supporting cell precursors (pre-Sertoli cells) as Sertoli rather than granulosa cells. Involved in different aspects of gene regulation including promoter activation or repression. Binds to the DNA consensus sequence 5'-[AT]AACAA[AT]-3'. SRY HMG box recognizes DNA by partial intercalation in the minor groove and promotes DNA bending. Also involved in pre-mRNA splicing. In male adult brain involved in the maintenance of motor functions of dopaminergic neurons.</text>
</comment>
<dbReference type="PANTHER" id="PTHR10270:SF161">
    <property type="entry name" value="SEX-DETERMINING REGION Y PROTEIN"/>
    <property type="match status" value="1"/>
</dbReference>
<dbReference type="GO" id="GO:0001228">
    <property type="term" value="F:DNA-binding transcription activator activity, RNA polymerase II-specific"/>
    <property type="evidence" value="ECO:0007669"/>
    <property type="project" value="TreeGrafter"/>
</dbReference>
<dbReference type="GO" id="GO:0000978">
    <property type="term" value="F:RNA polymerase II cis-regulatory region sequence-specific DNA binding"/>
    <property type="evidence" value="ECO:0007669"/>
    <property type="project" value="TreeGrafter"/>
</dbReference>
<evidence type="ECO:0000256" key="3">
    <source>
        <dbReference type="ARBA" id="ARBA00019052"/>
    </source>
</evidence>
<comment type="subcellular location">
    <subcellularLocation>
        <location evidence="1">Nucleus speckle</location>
    </subcellularLocation>
</comment>
<feature type="DNA-binding region" description="HMG box" evidence="14">
    <location>
        <begin position="74"/>
        <end position="142"/>
    </location>
</feature>
<feature type="non-terminal residue" evidence="17">
    <location>
        <position position="160"/>
    </location>
</feature>
<keyword evidence="18" id="KW-1185">Reference proteome</keyword>
<dbReference type="InterPro" id="IPR050140">
    <property type="entry name" value="SRY-related_HMG-box_TF-like"/>
</dbReference>
<keyword evidence="4" id="KW-0221">Differentiation</keyword>
<dbReference type="EMBL" id="BTSY01000006">
    <property type="protein sequence ID" value="GMT33740.1"/>
    <property type="molecule type" value="Genomic_DNA"/>
</dbReference>
<evidence type="ECO:0000256" key="8">
    <source>
        <dbReference type="ARBA" id="ARBA00023125"/>
    </source>
</evidence>
<dbReference type="Proteomes" id="UP001432322">
    <property type="component" value="Unassembled WGS sequence"/>
</dbReference>
<dbReference type="PANTHER" id="PTHR10270">
    <property type="entry name" value="SOX TRANSCRIPTION FACTOR"/>
    <property type="match status" value="1"/>
</dbReference>
<keyword evidence="10" id="KW-0804">Transcription</keyword>
<evidence type="ECO:0000256" key="4">
    <source>
        <dbReference type="ARBA" id="ARBA00022782"/>
    </source>
</evidence>
<evidence type="ECO:0000256" key="5">
    <source>
        <dbReference type="ARBA" id="ARBA00022860"/>
    </source>
</evidence>
<keyword evidence="9" id="KW-0010">Activator</keyword>
<keyword evidence="7" id="KW-0805">Transcription regulation</keyword>
<dbReference type="GO" id="GO:0030154">
    <property type="term" value="P:cell differentiation"/>
    <property type="evidence" value="ECO:0007669"/>
    <property type="project" value="UniProtKB-KW"/>
</dbReference>
<evidence type="ECO:0000256" key="6">
    <source>
        <dbReference type="ARBA" id="ARBA00022928"/>
    </source>
</evidence>
<dbReference type="SMART" id="SM00398">
    <property type="entry name" value="HMG"/>
    <property type="match status" value="1"/>
</dbReference>
<feature type="compositionally biased region" description="Basic residues" evidence="15">
    <location>
        <begin position="141"/>
        <end position="151"/>
    </location>
</feature>
<comment type="caution">
    <text evidence="17">The sequence shown here is derived from an EMBL/GenBank/DDBJ whole genome shotgun (WGS) entry which is preliminary data.</text>
</comment>
<dbReference type="InterPro" id="IPR009071">
    <property type="entry name" value="HMG_box_dom"/>
</dbReference>
<evidence type="ECO:0000256" key="14">
    <source>
        <dbReference type="PROSITE-ProRule" id="PRU00267"/>
    </source>
</evidence>
<evidence type="ECO:0000256" key="13">
    <source>
        <dbReference type="ARBA" id="ARBA00045821"/>
    </source>
</evidence>
<dbReference type="Pfam" id="PF00505">
    <property type="entry name" value="HMG_box"/>
    <property type="match status" value="1"/>
</dbReference>
<comment type="similarity">
    <text evidence="2">Belongs to the SRY family.</text>
</comment>
<accession>A0AAV5WQ31</accession>
<dbReference type="GO" id="GO:0007548">
    <property type="term" value="P:sex differentiation"/>
    <property type="evidence" value="ECO:0007669"/>
    <property type="project" value="UniProtKB-KW"/>
</dbReference>
<evidence type="ECO:0000313" key="17">
    <source>
        <dbReference type="EMBL" id="GMT33740.1"/>
    </source>
</evidence>
<dbReference type="CDD" id="cd22004">
    <property type="entry name" value="HMG-box_SOX"/>
    <property type="match status" value="1"/>
</dbReference>
<feature type="domain" description="HMG box" evidence="16">
    <location>
        <begin position="74"/>
        <end position="142"/>
    </location>
</feature>
<dbReference type="GO" id="GO:0005516">
    <property type="term" value="F:calmodulin binding"/>
    <property type="evidence" value="ECO:0007669"/>
    <property type="project" value="UniProtKB-KW"/>
</dbReference>
<dbReference type="PROSITE" id="PS50118">
    <property type="entry name" value="HMG_BOX_2"/>
    <property type="match status" value="1"/>
</dbReference>
<dbReference type="GO" id="GO:0016607">
    <property type="term" value="C:nuclear speck"/>
    <property type="evidence" value="ECO:0007669"/>
    <property type="project" value="UniProtKB-SubCell"/>
</dbReference>
<dbReference type="SUPFAM" id="SSF47095">
    <property type="entry name" value="HMG-box"/>
    <property type="match status" value="1"/>
</dbReference>
<feature type="non-terminal residue" evidence="17">
    <location>
        <position position="1"/>
    </location>
</feature>
<sequence>SSVATSSGFANLFPSSSNNSSHHHSHLYFSLKNTREPPPPIGGSLSRLPAAAAAAAAAASSPFGPDYDTNGQKIKRPMNAFMVWAQMRRAEITAVSSKVHNSLISKALGVEWREMSDDQKAPFVLKAKELRDDLFREHPHYVYRPRKRKQRSAPYSPRPA</sequence>
<organism evidence="17 18">
    <name type="scientific">Pristionchus fissidentatus</name>
    <dbReference type="NCBI Taxonomy" id="1538716"/>
    <lineage>
        <taxon>Eukaryota</taxon>
        <taxon>Metazoa</taxon>
        <taxon>Ecdysozoa</taxon>
        <taxon>Nematoda</taxon>
        <taxon>Chromadorea</taxon>
        <taxon>Rhabditida</taxon>
        <taxon>Rhabditina</taxon>
        <taxon>Diplogasteromorpha</taxon>
        <taxon>Diplogasteroidea</taxon>
        <taxon>Neodiplogasteridae</taxon>
        <taxon>Pristionchus</taxon>
    </lineage>
</organism>
<evidence type="ECO:0000256" key="15">
    <source>
        <dbReference type="SAM" id="MobiDB-lite"/>
    </source>
</evidence>
<keyword evidence="11 14" id="KW-0539">Nucleus</keyword>
<dbReference type="InterPro" id="IPR036910">
    <property type="entry name" value="HMG_box_dom_sf"/>
</dbReference>
<evidence type="ECO:0000256" key="9">
    <source>
        <dbReference type="ARBA" id="ARBA00023159"/>
    </source>
</evidence>
<dbReference type="AlphaFoldDB" id="A0AAV5WQ31"/>
<feature type="region of interest" description="Disordered" evidence="15">
    <location>
        <begin position="138"/>
        <end position="160"/>
    </location>
</feature>
<evidence type="ECO:0000259" key="16">
    <source>
        <dbReference type="PROSITE" id="PS50118"/>
    </source>
</evidence>
<evidence type="ECO:0000256" key="10">
    <source>
        <dbReference type="ARBA" id="ARBA00023163"/>
    </source>
</evidence>
<evidence type="ECO:0000313" key="18">
    <source>
        <dbReference type="Proteomes" id="UP001432322"/>
    </source>
</evidence>
<reference evidence="17" key="1">
    <citation type="submission" date="2023-10" db="EMBL/GenBank/DDBJ databases">
        <title>Genome assembly of Pristionchus species.</title>
        <authorList>
            <person name="Yoshida K."/>
            <person name="Sommer R.J."/>
        </authorList>
    </citation>
    <scope>NUCLEOTIDE SEQUENCE</scope>
    <source>
        <strain evidence="17">RS5133</strain>
    </source>
</reference>
<name>A0AAV5WQ31_9BILA</name>
<evidence type="ECO:0000256" key="12">
    <source>
        <dbReference type="ARBA" id="ARBA00032498"/>
    </source>
</evidence>
<feature type="region of interest" description="Disordered" evidence="15">
    <location>
        <begin position="13"/>
        <end position="33"/>
    </location>
</feature>
<dbReference type="Gene3D" id="1.10.30.10">
    <property type="entry name" value="High mobility group box domain"/>
    <property type="match status" value="1"/>
</dbReference>
<evidence type="ECO:0000256" key="11">
    <source>
        <dbReference type="ARBA" id="ARBA00023242"/>
    </source>
</evidence>
<proteinExistence type="inferred from homology"/>
<keyword evidence="5" id="KW-0112">Calmodulin-binding</keyword>
<evidence type="ECO:0000256" key="2">
    <source>
        <dbReference type="ARBA" id="ARBA00005998"/>
    </source>
</evidence>